<accession>A0A932CLT9</accession>
<dbReference type="EMBL" id="JACPRF010000020">
    <property type="protein sequence ID" value="MBI2875371.1"/>
    <property type="molecule type" value="Genomic_DNA"/>
</dbReference>
<evidence type="ECO:0000313" key="4">
    <source>
        <dbReference type="EMBL" id="MBI2875371.1"/>
    </source>
</evidence>
<evidence type="ECO:0000256" key="1">
    <source>
        <dbReference type="ARBA" id="ARBA00022500"/>
    </source>
</evidence>
<name>A0A932CLT9_UNCTE</name>
<organism evidence="4 5">
    <name type="scientific">Tectimicrobiota bacterium</name>
    <dbReference type="NCBI Taxonomy" id="2528274"/>
    <lineage>
        <taxon>Bacteria</taxon>
        <taxon>Pseudomonadati</taxon>
        <taxon>Nitrospinota/Tectimicrobiota group</taxon>
        <taxon>Candidatus Tectimicrobiota</taxon>
    </lineage>
</organism>
<dbReference type="PANTHER" id="PTHR35147:SF1">
    <property type="entry name" value="CHEMORECEPTOR GLUTAMINE DEAMIDASE CHED-RELATED"/>
    <property type="match status" value="1"/>
</dbReference>
<evidence type="ECO:0000256" key="3">
    <source>
        <dbReference type="HAMAP-Rule" id="MF_01440"/>
    </source>
</evidence>
<dbReference type="Gene3D" id="3.30.1330.200">
    <property type="match status" value="1"/>
</dbReference>
<sequence length="161" mass="17128">MAEKALIAGLGELRVSRDPQVILVAYGLGSCVGVCAYDPVSRVAGLLHAMLPESNGFPQSNPAKFVSTGIPSLLEEMIRQGASCQRLVFKVAGGARMLDLPGFNRIFDVGARNVATTLEILKQKGLRLTASDIGGTAGRTVRLFVETGRVMVKTLGQEKEL</sequence>
<dbReference type="EC" id="3.5.1.44" evidence="3"/>
<keyword evidence="1 3" id="KW-0145">Chemotaxis</keyword>
<comment type="caution">
    <text evidence="4">The sequence shown here is derived from an EMBL/GenBank/DDBJ whole genome shotgun (WGS) entry which is preliminary data.</text>
</comment>
<dbReference type="CDD" id="cd16352">
    <property type="entry name" value="CheD"/>
    <property type="match status" value="1"/>
</dbReference>
<dbReference type="PROSITE" id="PS51257">
    <property type="entry name" value="PROKAR_LIPOPROTEIN"/>
    <property type="match status" value="1"/>
</dbReference>
<dbReference type="Proteomes" id="UP000769766">
    <property type="component" value="Unassembled WGS sequence"/>
</dbReference>
<dbReference type="InterPro" id="IPR038592">
    <property type="entry name" value="CheD-like_sf"/>
</dbReference>
<evidence type="ECO:0000313" key="5">
    <source>
        <dbReference type="Proteomes" id="UP000769766"/>
    </source>
</evidence>
<comment type="similarity">
    <text evidence="3">Belongs to the CheD family.</text>
</comment>
<dbReference type="InterPro" id="IPR011324">
    <property type="entry name" value="Cytotoxic_necrot_fac-like_cat"/>
</dbReference>
<dbReference type="GO" id="GO:0050568">
    <property type="term" value="F:protein-glutamine glutaminase activity"/>
    <property type="evidence" value="ECO:0007669"/>
    <property type="project" value="UniProtKB-UniRule"/>
</dbReference>
<dbReference type="SUPFAM" id="SSF64438">
    <property type="entry name" value="CNF1/YfiH-like putative cysteine hydrolases"/>
    <property type="match status" value="1"/>
</dbReference>
<gene>
    <name evidence="3" type="primary">cheD</name>
    <name evidence="4" type="ORF">HYY20_00650</name>
</gene>
<keyword evidence="2 3" id="KW-0378">Hydrolase</keyword>
<reference evidence="4" key="1">
    <citation type="submission" date="2020-07" db="EMBL/GenBank/DDBJ databases">
        <title>Huge and variable diversity of episymbiotic CPR bacteria and DPANN archaea in groundwater ecosystems.</title>
        <authorList>
            <person name="He C.Y."/>
            <person name="Keren R."/>
            <person name="Whittaker M."/>
            <person name="Farag I.F."/>
            <person name="Doudna J."/>
            <person name="Cate J.H.D."/>
            <person name="Banfield J.F."/>
        </authorList>
    </citation>
    <scope>NUCLEOTIDE SEQUENCE</scope>
    <source>
        <strain evidence="4">NC_groundwater_672_Ag_B-0.1um_62_36</strain>
    </source>
</reference>
<comment type="function">
    <text evidence="3">Probably deamidates glutamine residues to glutamate on methyl-accepting chemotaxis receptors (MCPs), playing an important role in chemotaxis.</text>
</comment>
<protein>
    <recommendedName>
        <fullName evidence="3">Probable chemoreceptor glutamine deamidase CheD</fullName>
        <ecNumber evidence="3">3.5.1.44</ecNumber>
    </recommendedName>
</protein>
<comment type="catalytic activity">
    <reaction evidence="3">
        <text>L-glutaminyl-[protein] + H2O = L-glutamyl-[protein] + NH4(+)</text>
        <dbReference type="Rhea" id="RHEA:16441"/>
        <dbReference type="Rhea" id="RHEA-COMP:10207"/>
        <dbReference type="Rhea" id="RHEA-COMP:10208"/>
        <dbReference type="ChEBI" id="CHEBI:15377"/>
        <dbReference type="ChEBI" id="CHEBI:28938"/>
        <dbReference type="ChEBI" id="CHEBI:29973"/>
        <dbReference type="ChEBI" id="CHEBI:30011"/>
        <dbReference type="EC" id="3.5.1.44"/>
    </reaction>
</comment>
<dbReference type="HAMAP" id="MF_01440">
    <property type="entry name" value="CheD"/>
    <property type="match status" value="1"/>
</dbReference>
<dbReference type="Pfam" id="PF03975">
    <property type="entry name" value="CheD"/>
    <property type="match status" value="1"/>
</dbReference>
<proteinExistence type="inferred from homology"/>
<dbReference type="InterPro" id="IPR005659">
    <property type="entry name" value="Chemorcpt_Glu_NH3ase_CheD"/>
</dbReference>
<dbReference type="GO" id="GO:0006935">
    <property type="term" value="P:chemotaxis"/>
    <property type="evidence" value="ECO:0007669"/>
    <property type="project" value="UniProtKB-UniRule"/>
</dbReference>
<dbReference type="PANTHER" id="PTHR35147">
    <property type="entry name" value="CHEMORECEPTOR GLUTAMINE DEAMIDASE CHED-RELATED"/>
    <property type="match status" value="1"/>
</dbReference>
<dbReference type="AlphaFoldDB" id="A0A932CLT9"/>
<evidence type="ECO:0000256" key="2">
    <source>
        <dbReference type="ARBA" id="ARBA00022801"/>
    </source>
</evidence>